<sequence length="379" mass="43587">MKCRAFFILMMILGGTRCFYGEVLCNNGTVAQAVYGKVYEEMNNIVDEEIGETVYQAVYVDDQCGKDHFSRLNEAIKYVKEGGTIYLGKDIIVYKPMQFSKAIHIISFPLKGSHIEIKNKYDLLFKLEDAAYFKMEGVHISGLMKSSVITGHAEKIYIKDSEFFLCNPIIITRGKDYNIDMEGNTIIDGRIDINPSVGNNNIKLVNNTFKVKKNLNNAITFKNTNVYGYDNTIDCTSVVFKKGEAIEVDMQNNVFSGKEGKIFIKTDSDHIHFNRNQILKDFKDAIYYRGLGKADFTHNWWGSKTGASELIDKEHIDCRYWALFENFKRFEEDPYTLEDLGQACKEMGKTIDDENWIYNMKEDDRINLLDVIGVIREIE</sequence>
<keyword evidence="2" id="KW-1185">Reference proteome</keyword>
<dbReference type="EMBL" id="SLWV01000004">
    <property type="protein sequence ID" value="TCO78753.1"/>
    <property type="molecule type" value="Genomic_DNA"/>
</dbReference>
<name>A0A4R2KXT5_9FIRM</name>
<evidence type="ECO:0000313" key="2">
    <source>
        <dbReference type="Proteomes" id="UP000294919"/>
    </source>
</evidence>
<gene>
    <name evidence="1" type="ORF">EV214_104140</name>
</gene>
<organism evidence="1 2">
    <name type="scientific">Marinisporobacter balticus</name>
    <dbReference type="NCBI Taxonomy" id="2018667"/>
    <lineage>
        <taxon>Bacteria</taxon>
        <taxon>Bacillati</taxon>
        <taxon>Bacillota</taxon>
        <taxon>Clostridia</taxon>
        <taxon>Peptostreptococcales</taxon>
        <taxon>Thermotaleaceae</taxon>
        <taxon>Marinisporobacter</taxon>
    </lineage>
</organism>
<accession>A0A4R2KXT5</accession>
<dbReference type="AlphaFoldDB" id="A0A4R2KXT5"/>
<reference evidence="1 2" key="1">
    <citation type="submission" date="2019-03" db="EMBL/GenBank/DDBJ databases">
        <title>Genomic Encyclopedia of Type Strains, Phase IV (KMG-IV): sequencing the most valuable type-strain genomes for metagenomic binning, comparative biology and taxonomic classification.</title>
        <authorList>
            <person name="Goeker M."/>
        </authorList>
    </citation>
    <scope>NUCLEOTIDE SEQUENCE [LARGE SCALE GENOMIC DNA]</scope>
    <source>
        <strain evidence="1 2">DSM 102940</strain>
    </source>
</reference>
<dbReference type="SUPFAM" id="SSF51126">
    <property type="entry name" value="Pectin lyase-like"/>
    <property type="match status" value="1"/>
</dbReference>
<proteinExistence type="predicted"/>
<dbReference type="RefSeq" id="WP_165916245.1">
    <property type="nucleotide sequence ID" value="NZ_SLWV01000004.1"/>
</dbReference>
<dbReference type="Proteomes" id="UP000294919">
    <property type="component" value="Unassembled WGS sequence"/>
</dbReference>
<protein>
    <submittedName>
        <fullName evidence="1">Uncharacterized protein</fullName>
    </submittedName>
</protein>
<comment type="caution">
    <text evidence="1">The sequence shown here is derived from an EMBL/GenBank/DDBJ whole genome shotgun (WGS) entry which is preliminary data.</text>
</comment>
<evidence type="ECO:0000313" key="1">
    <source>
        <dbReference type="EMBL" id="TCO78753.1"/>
    </source>
</evidence>
<dbReference type="InterPro" id="IPR011050">
    <property type="entry name" value="Pectin_lyase_fold/virulence"/>
</dbReference>